<reference evidence="2 3" key="1">
    <citation type="submission" date="2017-01" db="EMBL/GenBank/DDBJ databases">
        <title>Novel large sulfur bacteria in the metagenomes of groundwater-fed chemosynthetic microbial mats in the Lake Huron basin.</title>
        <authorList>
            <person name="Sharrar A.M."/>
            <person name="Flood B.E."/>
            <person name="Bailey J.V."/>
            <person name="Jones D.S."/>
            <person name="Biddanda B."/>
            <person name="Ruberg S.A."/>
            <person name="Marcus D.N."/>
            <person name="Dick G.J."/>
        </authorList>
    </citation>
    <scope>NUCLEOTIDE SEQUENCE [LARGE SCALE GENOMIC DNA]</scope>
    <source>
        <strain evidence="2">A8</strain>
    </source>
</reference>
<evidence type="ECO:0000256" key="1">
    <source>
        <dbReference type="SAM" id="MobiDB-lite"/>
    </source>
</evidence>
<dbReference type="EMBL" id="MTEJ01000035">
    <property type="protein sequence ID" value="OQX14056.1"/>
    <property type="molecule type" value="Genomic_DNA"/>
</dbReference>
<evidence type="ECO:0008006" key="4">
    <source>
        <dbReference type="Google" id="ProtNLM"/>
    </source>
</evidence>
<dbReference type="Proteomes" id="UP000192491">
    <property type="component" value="Unassembled WGS sequence"/>
</dbReference>
<name>A0A1Y1QUG3_9GAMM</name>
<gene>
    <name evidence="2" type="ORF">BWK73_10375</name>
</gene>
<evidence type="ECO:0000313" key="3">
    <source>
        <dbReference type="Proteomes" id="UP000192491"/>
    </source>
</evidence>
<feature type="compositionally biased region" description="Polar residues" evidence="1">
    <location>
        <begin position="103"/>
        <end position="128"/>
    </location>
</feature>
<comment type="caution">
    <text evidence="2">The sequence shown here is derived from an EMBL/GenBank/DDBJ whole genome shotgun (WGS) entry which is preliminary data.</text>
</comment>
<dbReference type="AlphaFoldDB" id="A0A1Y1QUG3"/>
<dbReference type="Pfam" id="PF17273">
    <property type="entry name" value="DUF5338"/>
    <property type="match status" value="1"/>
</dbReference>
<feature type="compositionally biased region" description="Polar residues" evidence="1">
    <location>
        <begin position="84"/>
        <end position="96"/>
    </location>
</feature>
<protein>
    <recommendedName>
        <fullName evidence="4">Conjugal transfer protein TraK</fullName>
    </recommendedName>
</protein>
<evidence type="ECO:0000313" key="2">
    <source>
        <dbReference type="EMBL" id="OQX14056.1"/>
    </source>
</evidence>
<accession>A0A1Y1QUG3</accession>
<feature type="region of interest" description="Disordered" evidence="1">
    <location>
        <begin position="76"/>
        <end position="149"/>
    </location>
</feature>
<organism evidence="2 3">
    <name type="scientific">Thiothrix lacustris</name>
    <dbReference type="NCBI Taxonomy" id="525917"/>
    <lineage>
        <taxon>Bacteria</taxon>
        <taxon>Pseudomonadati</taxon>
        <taxon>Pseudomonadota</taxon>
        <taxon>Gammaproteobacteria</taxon>
        <taxon>Thiotrichales</taxon>
        <taxon>Thiotrichaceae</taxon>
        <taxon>Thiothrix</taxon>
    </lineage>
</organism>
<sequence length="149" mass="16768">MQTLDELLKQKEANQSSNSIGVRMFIAQKEEIAKSISEQWKLLEIWQVLHDAGKMPATYRSFTNYVNRFITNPQKTEKEKGVTAKNNGVEDNTNLSARLEKPTSANTNISEATIAKQSSITTNSSINAEDTRKNKKFSSNDKPEEESLV</sequence>
<proteinExistence type="predicted"/>
<dbReference type="InterPro" id="IPR035225">
    <property type="entry name" value="DUF5338"/>
</dbReference>